<keyword evidence="3" id="KW-1185">Reference proteome</keyword>
<name>A0A084WRG0_ANOSI</name>
<dbReference type="VEuPathDB" id="VectorBase:ASIC021072"/>
<reference evidence="2" key="2">
    <citation type="submission" date="2020-05" db="UniProtKB">
        <authorList>
            <consortium name="EnsemblMetazoa"/>
        </authorList>
    </citation>
    <scope>IDENTIFICATION</scope>
</reference>
<evidence type="ECO:0000313" key="3">
    <source>
        <dbReference type="Proteomes" id="UP000030765"/>
    </source>
</evidence>
<reference evidence="1 3" key="1">
    <citation type="journal article" date="2014" name="BMC Genomics">
        <title>Genome sequence of Anopheles sinensis provides insight into genetics basis of mosquito competence for malaria parasites.</title>
        <authorList>
            <person name="Zhou D."/>
            <person name="Zhang D."/>
            <person name="Ding G."/>
            <person name="Shi L."/>
            <person name="Hou Q."/>
            <person name="Ye Y."/>
            <person name="Xu Y."/>
            <person name="Zhou H."/>
            <person name="Xiong C."/>
            <person name="Li S."/>
            <person name="Yu J."/>
            <person name="Hong S."/>
            <person name="Yu X."/>
            <person name="Zou P."/>
            <person name="Chen C."/>
            <person name="Chang X."/>
            <person name="Wang W."/>
            <person name="Lv Y."/>
            <person name="Sun Y."/>
            <person name="Ma L."/>
            <person name="Shen B."/>
            <person name="Zhu C."/>
        </authorList>
    </citation>
    <scope>NUCLEOTIDE SEQUENCE [LARGE SCALE GENOMIC DNA]</scope>
</reference>
<protein>
    <submittedName>
        <fullName evidence="1 2">Ribose ABC transporter permease</fullName>
    </submittedName>
</protein>
<sequence length="81" mass="8748">MTQPSSRTEEIKPNRTICDLAVGVKSAGGRPGVMTLKYKFSQQGARALGRSGAFEMWHFPATAEMPILAGACIPQPTVGWR</sequence>
<organism evidence="1">
    <name type="scientific">Anopheles sinensis</name>
    <name type="common">Mosquito</name>
    <dbReference type="NCBI Taxonomy" id="74873"/>
    <lineage>
        <taxon>Eukaryota</taxon>
        <taxon>Metazoa</taxon>
        <taxon>Ecdysozoa</taxon>
        <taxon>Arthropoda</taxon>
        <taxon>Hexapoda</taxon>
        <taxon>Insecta</taxon>
        <taxon>Pterygota</taxon>
        <taxon>Neoptera</taxon>
        <taxon>Endopterygota</taxon>
        <taxon>Diptera</taxon>
        <taxon>Nematocera</taxon>
        <taxon>Culicoidea</taxon>
        <taxon>Culicidae</taxon>
        <taxon>Anophelinae</taxon>
        <taxon>Anopheles</taxon>
    </lineage>
</organism>
<dbReference type="AlphaFoldDB" id="A0A084WRG0"/>
<accession>A0A084WRG0</accession>
<dbReference type="EnsemblMetazoa" id="ASIC021072-RA">
    <property type="protein sequence ID" value="ASIC021072-PA"/>
    <property type="gene ID" value="ASIC021072"/>
</dbReference>
<evidence type="ECO:0000313" key="2">
    <source>
        <dbReference type="EnsemblMetazoa" id="ASIC021072-PA"/>
    </source>
</evidence>
<gene>
    <name evidence="1" type="ORF">ZHAS_00021072</name>
</gene>
<dbReference type="EMBL" id="ATLV01026048">
    <property type="status" value="NOT_ANNOTATED_CDS"/>
    <property type="molecule type" value="Genomic_DNA"/>
</dbReference>
<dbReference type="Proteomes" id="UP000030765">
    <property type="component" value="Unassembled WGS sequence"/>
</dbReference>
<evidence type="ECO:0000313" key="1">
    <source>
        <dbReference type="EMBL" id="KFB52804.1"/>
    </source>
</evidence>
<dbReference type="EMBL" id="KE525405">
    <property type="protein sequence ID" value="KFB52804.1"/>
    <property type="molecule type" value="Genomic_DNA"/>
</dbReference>
<proteinExistence type="predicted"/>